<dbReference type="CDD" id="cd04301">
    <property type="entry name" value="NAT_SF"/>
    <property type="match status" value="1"/>
</dbReference>
<dbReference type="InterPro" id="IPR000182">
    <property type="entry name" value="GNAT_dom"/>
</dbReference>
<reference evidence="4 5" key="1">
    <citation type="submission" date="2021-01" db="EMBL/GenBank/DDBJ databases">
        <title>Roseomonas sp. nov, a bacterium isolated from an oil production mixture in Yumen Oilfield.</title>
        <authorList>
            <person name="Wu D."/>
        </authorList>
    </citation>
    <scope>NUCLEOTIDE SEQUENCE [LARGE SCALE GENOMIC DNA]</scope>
    <source>
        <strain evidence="4 5">ROY-5-3</strain>
    </source>
</reference>
<organism evidence="4 5">
    <name type="scientific">Falsiroseomonas oleicola</name>
    <dbReference type="NCBI Taxonomy" id="2801474"/>
    <lineage>
        <taxon>Bacteria</taxon>
        <taxon>Pseudomonadati</taxon>
        <taxon>Pseudomonadota</taxon>
        <taxon>Alphaproteobacteria</taxon>
        <taxon>Acetobacterales</taxon>
        <taxon>Roseomonadaceae</taxon>
        <taxon>Falsiroseomonas</taxon>
    </lineage>
</organism>
<comment type="caution">
    <text evidence="4">The sequence shown here is derived from an EMBL/GenBank/DDBJ whole genome shotgun (WGS) entry which is preliminary data.</text>
</comment>
<dbReference type="PANTHER" id="PTHR43877">
    <property type="entry name" value="AMINOALKYLPHOSPHONATE N-ACETYLTRANSFERASE-RELATED-RELATED"/>
    <property type="match status" value="1"/>
</dbReference>
<accession>A0ABS6H8Y3</accession>
<dbReference type="Proteomes" id="UP000689967">
    <property type="component" value="Unassembled WGS sequence"/>
</dbReference>
<feature type="domain" description="N-acetyltransferase" evidence="3">
    <location>
        <begin position="3"/>
        <end position="169"/>
    </location>
</feature>
<dbReference type="InterPro" id="IPR050832">
    <property type="entry name" value="Bact_Acetyltransf"/>
</dbReference>
<gene>
    <name evidence="4" type="ORF">JJQ90_15795</name>
</gene>
<dbReference type="RefSeq" id="WP_216876998.1">
    <property type="nucleotide sequence ID" value="NZ_JAERQM010000004.1"/>
</dbReference>
<evidence type="ECO:0000256" key="2">
    <source>
        <dbReference type="ARBA" id="ARBA00023315"/>
    </source>
</evidence>
<dbReference type="EMBL" id="JAERQM010000004">
    <property type="protein sequence ID" value="MBU8545184.1"/>
    <property type="molecule type" value="Genomic_DNA"/>
</dbReference>
<keyword evidence="2" id="KW-0012">Acyltransferase</keyword>
<proteinExistence type="predicted"/>
<dbReference type="Pfam" id="PF00583">
    <property type="entry name" value="Acetyltransf_1"/>
    <property type="match status" value="1"/>
</dbReference>
<evidence type="ECO:0000313" key="4">
    <source>
        <dbReference type="EMBL" id="MBU8545184.1"/>
    </source>
</evidence>
<evidence type="ECO:0000313" key="5">
    <source>
        <dbReference type="Proteomes" id="UP000689967"/>
    </source>
</evidence>
<name>A0ABS6H8Y3_9PROT</name>
<sequence length="175" mass="19028">MPLTLRTARVGDVARISKLHADLWRDSRAAFFDAEFIEDPLEAAMVAQWQELLRGRKRPGQVVVAMTGHQLEGFANAVLAAGTAQIDHLEVREKMRGRGIGRSLLGLLAQRMRQDGARAATLAVPAGAEGLARFAKRFGGILGPVVERERVGHPMPERSIAWADINRLIGACATS</sequence>
<keyword evidence="5" id="KW-1185">Reference proteome</keyword>
<protein>
    <submittedName>
        <fullName evidence="4">GNAT family N-acetyltransferase</fullName>
    </submittedName>
</protein>
<evidence type="ECO:0000256" key="1">
    <source>
        <dbReference type="ARBA" id="ARBA00022679"/>
    </source>
</evidence>
<evidence type="ECO:0000259" key="3">
    <source>
        <dbReference type="PROSITE" id="PS51186"/>
    </source>
</evidence>
<keyword evidence="1" id="KW-0808">Transferase</keyword>
<dbReference type="PROSITE" id="PS51186">
    <property type="entry name" value="GNAT"/>
    <property type="match status" value="1"/>
</dbReference>